<name>A0A336N877_AGGAP</name>
<reference evidence="1 2" key="1">
    <citation type="submission" date="2018-06" db="EMBL/GenBank/DDBJ databases">
        <authorList>
            <consortium name="Pathogen Informatics"/>
            <person name="Doyle S."/>
        </authorList>
    </citation>
    <scope>NUCLEOTIDE SEQUENCE [LARGE SCALE GENOMIC DNA]</scope>
    <source>
        <strain evidence="1 2">NCTC5908</strain>
    </source>
</reference>
<protein>
    <submittedName>
        <fullName evidence="1">Uncharacterized protein</fullName>
    </submittedName>
</protein>
<dbReference type="Gene3D" id="6.10.250.820">
    <property type="match status" value="1"/>
</dbReference>
<gene>
    <name evidence="1" type="ORF">NCTC5908_02089</name>
</gene>
<evidence type="ECO:0000313" key="2">
    <source>
        <dbReference type="Proteomes" id="UP000253728"/>
    </source>
</evidence>
<dbReference type="Proteomes" id="UP000253728">
    <property type="component" value="Unassembled WGS sequence"/>
</dbReference>
<dbReference type="EMBL" id="UFSP01000003">
    <property type="protein sequence ID" value="SSZ30266.1"/>
    <property type="molecule type" value="Genomic_DNA"/>
</dbReference>
<evidence type="ECO:0000313" key="1">
    <source>
        <dbReference type="EMBL" id="SSZ30266.1"/>
    </source>
</evidence>
<accession>A0A336N877</accession>
<sequence length="64" mass="7357">MSLAKVRWVNGKKIMHLTAEGKEKAKPVWLVTQLFEDKTFAKFGEKMAAHLFTLLAEFCTVCRK</sequence>
<organism evidence="1 2">
    <name type="scientific">Aggregatibacter aphrophilus</name>
    <name type="common">Haemophilus aphrophilus</name>
    <dbReference type="NCBI Taxonomy" id="732"/>
    <lineage>
        <taxon>Bacteria</taxon>
        <taxon>Pseudomonadati</taxon>
        <taxon>Pseudomonadota</taxon>
        <taxon>Gammaproteobacteria</taxon>
        <taxon>Pasteurellales</taxon>
        <taxon>Pasteurellaceae</taxon>
        <taxon>Aggregatibacter</taxon>
    </lineage>
</organism>
<dbReference type="AlphaFoldDB" id="A0A336N877"/>
<proteinExistence type="predicted"/>